<dbReference type="EC" id="3.1.3.16" evidence="2"/>
<accession>A0A8S4Q3D6</accession>
<dbReference type="AlphaFoldDB" id="A0A8S4Q3D6"/>
<evidence type="ECO:0000256" key="3">
    <source>
        <dbReference type="ARBA" id="ARBA00022801"/>
    </source>
</evidence>
<dbReference type="GO" id="GO:0005739">
    <property type="term" value="C:mitochondrion"/>
    <property type="evidence" value="ECO:0007669"/>
    <property type="project" value="TreeGrafter"/>
</dbReference>
<dbReference type="InterPro" id="IPR051021">
    <property type="entry name" value="Mito_Ser/Thr_phosphatase"/>
</dbReference>
<dbReference type="Pfam" id="PF00300">
    <property type="entry name" value="His_Phos_1"/>
    <property type="match status" value="1"/>
</dbReference>
<keyword evidence="3" id="KW-0378">Hydrolase</keyword>
<gene>
    <name evidence="7" type="ORF">OFUS_LOCUS24815</name>
</gene>
<dbReference type="GO" id="GO:0090141">
    <property type="term" value="P:positive regulation of mitochondrial fission"/>
    <property type="evidence" value="ECO:0007669"/>
    <property type="project" value="TreeGrafter"/>
</dbReference>
<dbReference type="InterPro" id="IPR013078">
    <property type="entry name" value="His_Pase_superF_clade-1"/>
</dbReference>
<dbReference type="EMBL" id="CAIIXF020000012">
    <property type="protein sequence ID" value="CAH1800984.1"/>
    <property type="molecule type" value="Genomic_DNA"/>
</dbReference>
<dbReference type="CDD" id="cd07067">
    <property type="entry name" value="HP_PGM_like"/>
    <property type="match status" value="1"/>
</dbReference>
<dbReference type="SMART" id="SM00855">
    <property type="entry name" value="PGAM"/>
    <property type="match status" value="1"/>
</dbReference>
<dbReference type="PANTHER" id="PTHR20935">
    <property type="entry name" value="PHOSPHOGLYCERATE MUTASE-RELATED"/>
    <property type="match status" value="1"/>
</dbReference>
<comment type="similarity">
    <text evidence="1">Belongs to the phosphoglycerate mutase family. BPG-dependent PGAM subfamily.</text>
</comment>
<keyword evidence="6" id="KW-0812">Transmembrane</keyword>
<organism evidence="7 8">
    <name type="scientific">Owenia fusiformis</name>
    <name type="common">Polychaete worm</name>
    <dbReference type="NCBI Taxonomy" id="6347"/>
    <lineage>
        <taxon>Eukaryota</taxon>
        <taxon>Metazoa</taxon>
        <taxon>Spiralia</taxon>
        <taxon>Lophotrochozoa</taxon>
        <taxon>Annelida</taxon>
        <taxon>Polychaeta</taxon>
        <taxon>Sedentaria</taxon>
        <taxon>Canalipalpata</taxon>
        <taxon>Sabellida</taxon>
        <taxon>Oweniida</taxon>
        <taxon>Oweniidae</taxon>
        <taxon>Owenia</taxon>
    </lineage>
</organism>
<feature type="transmembrane region" description="Helical" evidence="6">
    <location>
        <begin position="30"/>
        <end position="51"/>
    </location>
</feature>
<keyword evidence="6" id="KW-1133">Transmembrane helix</keyword>
<sequence>METVTDCLLDTIGKMQSTLGSNIRWSVPTIMRFASASLAIVTIVTCIYMMTSVQQDLTPKRSLDNSESIKSIKTLIDQLSSRDTPEPYDTNWDKRDWKNFPEKRVTAIRKLYLVRHGQYEGPNGQLTELGREQAEYTGKRLAQYLGRMGVDGAGFRSITHSSMIRAEETARIISASLPNVPVYMDDILKEGGPVKPDPTVSFWSLPDRQFWEDGPRMEAAYRRYFHRQDPGINNTAEIIVAHGNMNRYCILRSLQLRTNAWFNLYLPHASITQVVINPDSRVSVGPIGDAGHIPLEKQTG</sequence>
<evidence type="ECO:0000256" key="2">
    <source>
        <dbReference type="ARBA" id="ARBA00013081"/>
    </source>
</evidence>
<dbReference type="SUPFAM" id="SSF53254">
    <property type="entry name" value="Phosphoglycerate mutase-like"/>
    <property type="match status" value="1"/>
</dbReference>
<dbReference type="PANTHER" id="PTHR20935:SF0">
    <property type="entry name" value="SERINE_THREONINE-PROTEIN PHOSPHATASE PGAM5, MITOCHONDRIAL"/>
    <property type="match status" value="1"/>
</dbReference>
<keyword evidence="6" id="KW-0472">Membrane</keyword>
<dbReference type="GO" id="GO:0004722">
    <property type="term" value="F:protein serine/threonine phosphatase activity"/>
    <property type="evidence" value="ECO:0007669"/>
    <property type="project" value="UniProtKB-EC"/>
</dbReference>
<comment type="caution">
    <text evidence="7">The sequence shown here is derived from an EMBL/GenBank/DDBJ whole genome shotgun (WGS) entry which is preliminary data.</text>
</comment>
<evidence type="ECO:0000256" key="6">
    <source>
        <dbReference type="SAM" id="Phobius"/>
    </source>
</evidence>
<dbReference type="Proteomes" id="UP000749559">
    <property type="component" value="Unassembled WGS sequence"/>
</dbReference>
<evidence type="ECO:0000256" key="1">
    <source>
        <dbReference type="ARBA" id="ARBA00006717"/>
    </source>
</evidence>
<evidence type="ECO:0000313" key="8">
    <source>
        <dbReference type="Proteomes" id="UP000749559"/>
    </source>
</evidence>
<evidence type="ECO:0000256" key="4">
    <source>
        <dbReference type="ARBA" id="ARBA00039765"/>
    </source>
</evidence>
<evidence type="ECO:0000313" key="7">
    <source>
        <dbReference type="EMBL" id="CAH1800984.1"/>
    </source>
</evidence>
<dbReference type="InterPro" id="IPR029033">
    <property type="entry name" value="His_PPase_superfam"/>
</dbReference>
<reference evidence="7" key="1">
    <citation type="submission" date="2022-03" db="EMBL/GenBank/DDBJ databases">
        <authorList>
            <person name="Martin C."/>
        </authorList>
    </citation>
    <scope>NUCLEOTIDE SEQUENCE</scope>
</reference>
<name>A0A8S4Q3D6_OWEFU</name>
<keyword evidence="8" id="KW-1185">Reference proteome</keyword>
<dbReference type="Gene3D" id="3.40.50.1240">
    <property type="entry name" value="Phosphoglycerate mutase-like"/>
    <property type="match status" value="1"/>
</dbReference>
<evidence type="ECO:0000256" key="5">
    <source>
        <dbReference type="ARBA" id="ARBA00040722"/>
    </source>
</evidence>
<protein>
    <recommendedName>
        <fullName evidence="4">Serine/threonine-protein phosphatase PGAM5, mitochondrial</fullName>
        <ecNumber evidence="2">3.1.3.16</ecNumber>
    </recommendedName>
    <alternativeName>
        <fullName evidence="5">Serine/threonine-protein phosphatase Pgam5, mitochondrial</fullName>
    </alternativeName>
</protein>
<proteinExistence type="inferred from homology"/>